<evidence type="ECO:0000313" key="8">
    <source>
        <dbReference type="Proteomes" id="UP000469558"/>
    </source>
</evidence>
<feature type="compositionally biased region" description="Polar residues" evidence="5">
    <location>
        <begin position="61"/>
        <end position="72"/>
    </location>
</feature>
<dbReference type="Proteomes" id="UP000469558">
    <property type="component" value="Unassembled WGS sequence"/>
</dbReference>
<dbReference type="InterPro" id="IPR003653">
    <property type="entry name" value="Peptidase_C48_C"/>
</dbReference>
<keyword evidence="2 7" id="KW-0645">Protease</keyword>
<keyword evidence="3" id="KW-0378">Hydrolase</keyword>
<dbReference type="OrthoDB" id="1939479at2759"/>
<dbReference type="GO" id="GO:0005634">
    <property type="term" value="C:nucleus"/>
    <property type="evidence" value="ECO:0007669"/>
    <property type="project" value="TreeGrafter"/>
</dbReference>
<keyword evidence="8" id="KW-1185">Reference proteome</keyword>
<dbReference type="SUPFAM" id="SSF54001">
    <property type="entry name" value="Cysteine proteinases"/>
    <property type="match status" value="1"/>
</dbReference>
<dbReference type="PANTHER" id="PTHR12606:SF141">
    <property type="entry name" value="GH15225P-RELATED"/>
    <property type="match status" value="1"/>
</dbReference>
<reference evidence="7 8" key="1">
    <citation type="submission" date="2018-05" db="EMBL/GenBank/DDBJ databases">
        <title>Genome sequencing and assembly of the regulated plant pathogen Lachnellula willkommii and related sister species for the development of diagnostic species identification markers.</title>
        <authorList>
            <person name="Giroux E."/>
            <person name="Bilodeau G."/>
        </authorList>
    </citation>
    <scope>NUCLEOTIDE SEQUENCE [LARGE SCALE GENOMIC DNA]</scope>
    <source>
        <strain evidence="7 8">CBS 268.59</strain>
    </source>
</reference>
<dbReference type="EMBL" id="QGMK01000034">
    <property type="protein sequence ID" value="TVY85048.1"/>
    <property type="molecule type" value="Genomic_DNA"/>
</dbReference>
<organism evidence="7 8">
    <name type="scientific">Lachnellula suecica</name>
    <dbReference type="NCBI Taxonomy" id="602035"/>
    <lineage>
        <taxon>Eukaryota</taxon>
        <taxon>Fungi</taxon>
        <taxon>Dikarya</taxon>
        <taxon>Ascomycota</taxon>
        <taxon>Pezizomycotina</taxon>
        <taxon>Leotiomycetes</taxon>
        <taxon>Helotiales</taxon>
        <taxon>Lachnaceae</taxon>
        <taxon>Lachnellula</taxon>
    </lineage>
</organism>
<evidence type="ECO:0000256" key="4">
    <source>
        <dbReference type="ARBA" id="ARBA00022807"/>
    </source>
</evidence>
<evidence type="ECO:0000256" key="3">
    <source>
        <dbReference type="ARBA" id="ARBA00022801"/>
    </source>
</evidence>
<feature type="region of interest" description="Disordered" evidence="5">
    <location>
        <begin position="1"/>
        <end position="26"/>
    </location>
</feature>
<proteinExistence type="inferred from homology"/>
<dbReference type="Pfam" id="PF02902">
    <property type="entry name" value="Peptidase_C48"/>
    <property type="match status" value="1"/>
</dbReference>
<dbReference type="PROSITE" id="PS50600">
    <property type="entry name" value="ULP_PROTEASE"/>
    <property type="match status" value="1"/>
</dbReference>
<dbReference type="InterPro" id="IPR038765">
    <property type="entry name" value="Papain-like_cys_pep_sf"/>
</dbReference>
<comment type="similarity">
    <text evidence="1">Belongs to the peptidase C48 family.</text>
</comment>
<gene>
    <name evidence="7" type="primary">ulp1</name>
    <name evidence="7" type="ORF">LSUE1_G000491</name>
</gene>
<evidence type="ECO:0000256" key="5">
    <source>
        <dbReference type="SAM" id="MobiDB-lite"/>
    </source>
</evidence>
<evidence type="ECO:0000256" key="1">
    <source>
        <dbReference type="ARBA" id="ARBA00005234"/>
    </source>
</evidence>
<accession>A0A8T9CHE3</accession>
<feature type="region of interest" description="Disordered" evidence="5">
    <location>
        <begin position="61"/>
        <end position="180"/>
    </location>
</feature>
<dbReference type="GO" id="GO:0016929">
    <property type="term" value="F:deSUMOylase activity"/>
    <property type="evidence" value="ECO:0007669"/>
    <property type="project" value="TreeGrafter"/>
</dbReference>
<comment type="caution">
    <text evidence="7">The sequence shown here is derived from an EMBL/GenBank/DDBJ whole genome shotgun (WGS) entry which is preliminary data.</text>
</comment>
<sequence length="516" mass="57948">MTGRKRKAHEQLTRNSAALHQSPSEPNIMGAVMNRLRVETQSCHHKASTYEVIVVADTHVQTSSPRSEGASSQKRHKRKHRREDAHQSRITDDRFKGGRGPLDLSGCDSEEGAKRLDDFWAPPTLGPARKSFTSRMPSKSPSRNPPDNVIPHTPDEETARDRLTPERTPSPPLQGFKLPLGSNTRTVAIPRTPESLPEEDGLPLDKRLDLILELDGENDRGTSLIPSQLVGKKRADLAEERKVKKREAARNTAKELRIHRRLPRKQLVQPLEYEWNDIVDDIIHSKDHQRVITTSIGGTELKLKDFTTLLGNRAWLNDEIINGYIEWVVDAANQAAVAQSAHFGEAPSTVPKFIAHNSFFYENLVKKGPESTQRLMKRKKAPGVSLMEVDSIFIPINKGAHWTVGVVRPIVKTIEYFDSMGGNPQSFIKLMRDWLKFQLGEKYIESDWTTPRTACAHQSNGYDCGVFVCTNAFCVAMGLDTSCYDELDMSQQRRNIAAVLSNRGFMGDFAWGKSGL</sequence>
<feature type="compositionally biased region" description="Basic and acidic residues" evidence="5">
    <location>
        <begin position="82"/>
        <end position="96"/>
    </location>
</feature>
<dbReference type="PANTHER" id="PTHR12606">
    <property type="entry name" value="SENTRIN/SUMO-SPECIFIC PROTEASE"/>
    <property type="match status" value="1"/>
</dbReference>
<feature type="compositionally biased region" description="Polar residues" evidence="5">
    <location>
        <begin position="131"/>
        <end position="142"/>
    </location>
</feature>
<feature type="compositionally biased region" description="Basic and acidic residues" evidence="5">
    <location>
        <begin position="153"/>
        <end position="165"/>
    </location>
</feature>
<evidence type="ECO:0000256" key="2">
    <source>
        <dbReference type="ARBA" id="ARBA00022670"/>
    </source>
</evidence>
<feature type="domain" description="Ubiquitin-like protease family profile" evidence="6">
    <location>
        <begin position="299"/>
        <end position="475"/>
    </location>
</feature>
<dbReference type="GO" id="GO:0016926">
    <property type="term" value="P:protein desumoylation"/>
    <property type="evidence" value="ECO:0007669"/>
    <property type="project" value="TreeGrafter"/>
</dbReference>
<name>A0A8T9CHE3_9HELO</name>
<dbReference type="GO" id="GO:0006508">
    <property type="term" value="P:proteolysis"/>
    <property type="evidence" value="ECO:0007669"/>
    <property type="project" value="UniProtKB-KW"/>
</dbReference>
<feature type="compositionally biased region" description="Polar residues" evidence="5">
    <location>
        <begin position="13"/>
        <end position="25"/>
    </location>
</feature>
<protein>
    <submittedName>
        <fullName evidence="7">Ubiquitin-like-specific protease</fullName>
    </submittedName>
</protein>
<evidence type="ECO:0000313" key="7">
    <source>
        <dbReference type="EMBL" id="TVY85048.1"/>
    </source>
</evidence>
<evidence type="ECO:0000259" key="6">
    <source>
        <dbReference type="PROSITE" id="PS50600"/>
    </source>
</evidence>
<dbReference type="Gene3D" id="3.40.395.10">
    <property type="entry name" value="Adenoviral Proteinase, Chain A"/>
    <property type="match status" value="1"/>
</dbReference>
<dbReference type="AlphaFoldDB" id="A0A8T9CHE3"/>
<keyword evidence="4" id="KW-0788">Thiol protease</keyword>